<dbReference type="AlphaFoldDB" id="A0A835A9X3"/>
<evidence type="ECO:0000256" key="2">
    <source>
        <dbReference type="ARBA" id="ARBA00023125"/>
    </source>
</evidence>
<keyword evidence="2" id="KW-0238">DNA-binding</keyword>
<evidence type="ECO:0000259" key="6">
    <source>
        <dbReference type="PROSITE" id="PS51005"/>
    </source>
</evidence>
<keyword evidence="4" id="KW-0539">Nucleus</keyword>
<feature type="domain" description="NAC" evidence="6">
    <location>
        <begin position="21"/>
        <end position="196"/>
    </location>
</feature>
<sequence length="336" mass="36924">MMEGGSSSSSPSCLVFRGWQLPPGFRFQPTDQEIIVCYLKKKIAGAATAVTSIVADVDIYKFDPWDLPAAVSLLFVLPAAYKPCMYSDDCFVRPTWFFFSPRDRKYPNGARPNRTAGSGYWKATGTDKPILATGGAQCLGVKKALVFYQGRSPKGTKTHWVMHEYRLLDADVTKPSSSCSSSMRLDDWVLCRVRNKQLHLQAGVDDGGSTYHYHSSAPSSELAPPPIPASSSSCRGTATTTNDHLLHYLTMVQHPEAQDEQDHEPAAAAQLVSSVLESIKRNLSFQAIDELYLLHQPTTKRANCTTADDAGDDHHRLILNTTTSFSISPEAADDVF</sequence>
<reference evidence="7" key="1">
    <citation type="submission" date="2020-07" db="EMBL/GenBank/DDBJ databases">
        <title>Genome sequence and genetic diversity analysis of an under-domesticated orphan crop, white fonio (Digitaria exilis).</title>
        <authorList>
            <person name="Bennetzen J.L."/>
            <person name="Chen S."/>
            <person name="Ma X."/>
            <person name="Wang X."/>
            <person name="Yssel A.E.J."/>
            <person name="Chaluvadi S.R."/>
            <person name="Johnson M."/>
            <person name="Gangashetty P."/>
            <person name="Hamidou F."/>
            <person name="Sanogo M.D."/>
            <person name="Zwaenepoel A."/>
            <person name="Wallace J."/>
            <person name="Van De Peer Y."/>
            <person name="Van Deynze A."/>
        </authorList>
    </citation>
    <scope>NUCLEOTIDE SEQUENCE</scope>
    <source>
        <tissue evidence="7">Leaves</tissue>
    </source>
</reference>
<evidence type="ECO:0000256" key="1">
    <source>
        <dbReference type="ARBA" id="ARBA00023015"/>
    </source>
</evidence>
<evidence type="ECO:0000313" key="7">
    <source>
        <dbReference type="EMBL" id="KAF8649523.1"/>
    </source>
</evidence>
<comment type="caution">
    <text evidence="7">The sequence shown here is derived from an EMBL/GenBank/DDBJ whole genome shotgun (WGS) entry which is preliminary data.</text>
</comment>
<dbReference type="Gene3D" id="2.170.150.80">
    <property type="entry name" value="NAC domain"/>
    <property type="match status" value="1"/>
</dbReference>
<keyword evidence="3" id="KW-0804">Transcription</keyword>
<accession>A0A835A9X3</accession>
<dbReference type="InterPro" id="IPR036093">
    <property type="entry name" value="NAC_dom_sf"/>
</dbReference>
<dbReference type="PANTHER" id="PTHR31719">
    <property type="entry name" value="NAC TRANSCRIPTION FACTOR 56"/>
    <property type="match status" value="1"/>
</dbReference>
<dbReference type="GO" id="GO:0003677">
    <property type="term" value="F:DNA binding"/>
    <property type="evidence" value="ECO:0007669"/>
    <property type="project" value="UniProtKB-KW"/>
</dbReference>
<name>A0A835A9X3_9POAL</name>
<dbReference type="InterPro" id="IPR003441">
    <property type="entry name" value="NAC-dom"/>
</dbReference>
<evidence type="ECO:0000313" key="8">
    <source>
        <dbReference type="Proteomes" id="UP000636709"/>
    </source>
</evidence>
<dbReference type="GO" id="GO:0006355">
    <property type="term" value="P:regulation of DNA-templated transcription"/>
    <property type="evidence" value="ECO:0007669"/>
    <property type="project" value="InterPro"/>
</dbReference>
<dbReference type="PANTHER" id="PTHR31719:SF105">
    <property type="entry name" value="NAC DOMAIN-CONTAINING PROTEIN"/>
    <property type="match status" value="1"/>
</dbReference>
<dbReference type="SUPFAM" id="SSF101941">
    <property type="entry name" value="NAC domain"/>
    <property type="match status" value="1"/>
</dbReference>
<keyword evidence="8" id="KW-1185">Reference proteome</keyword>
<dbReference type="OrthoDB" id="1921961at2759"/>
<dbReference type="Pfam" id="PF02365">
    <property type="entry name" value="NAM"/>
    <property type="match status" value="1"/>
</dbReference>
<dbReference type="Proteomes" id="UP000636709">
    <property type="component" value="Unassembled WGS sequence"/>
</dbReference>
<evidence type="ECO:0000256" key="4">
    <source>
        <dbReference type="ARBA" id="ARBA00023242"/>
    </source>
</evidence>
<gene>
    <name evidence="7" type="ORF">HU200_064278</name>
</gene>
<protein>
    <recommendedName>
        <fullName evidence="6">NAC domain-containing protein</fullName>
    </recommendedName>
</protein>
<keyword evidence="1" id="KW-0805">Transcription regulation</keyword>
<dbReference type="EMBL" id="JACEFO010002757">
    <property type="protein sequence ID" value="KAF8649523.1"/>
    <property type="molecule type" value="Genomic_DNA"/>
</dbReference>
<proteinExistence type="predicted"/>
<evidence type="ECO:0000256" key="3">
    <source>
        <dbReference type="ARBA" id="ARBA00023163"/>
    </source>
</evidence>
<feature type="region of interest" description="Disordered" evidence="5">
    <location>
        <begin position="204"/>
        <end position="236"/>
    </location>
</feature>
<organism evidence="7 8">
    <name type="scientific">Digitaria exilis</name>
    <dbReference type="NCBI Taxonomy" id="1010633"/>
    <lineage>
        <taxon>Eukaryota</taxon>
        <taxon>Viridiplantae</taxon>
        <taxon>Streptophyta</taxon>
        <taxon>Embryophyta</taxon>
        <taxon>Tracheophyta</taxon>
        <taxon>Spermatophyta</taxon>
        <taxon>Magnoliopsida</taxon>
        <taxon>Liliopsida</taxon>
        <taxon>Poales</taxon>
        <taxon>Poaceae</taxon>
        <taxon>PACMAD clade</taxon>
        <taxon>Panicoideae</taxon>
        <taxon>Panicodae</taxon>
        <taxon>Paniceae</taxon>
        <taxon>Anthephorinae</taxon>
        <taxon>Digitaria</taxon>
    </lineage>
</organism>
<evidence type="ECO:0000256" key="5">
    <source>
        <dbReference type="SAM" id="MobiDB-lite"/>
    </source>
</evidence>
<dbReference type="PROSITE" id="PS51005">
    <property type="entry name" value="NAC"/>
    <property type="match status" value="1"/>
</dbReference>